<feature type="domain" description="ATP-citrate synthase/succinyl-CoA ligase C-terminal" evidence="5">
    <location>
        <begin position="107"/>
        <end position="225"/>
    </location>
</feature>
<keyword evidence="3" id="KW-0067">ATP-binding</keyword>
<dbReference type="Gene3D" id="3.40.50.261">
    <property type="entry name" value="Succinyl-CoA synthetase domains"/>
    <property type="match status" value="1"/>
</dbReference>
<feature type="transmembrane region" description="Helical" evidence="4">
    <location>
        <begin position="238"/>
        <end position="261"/>
    </location>
</feature>
<name>A0A820X707_9BILA</name>
<evidence type="ECO:0000256" key="3">
    <source>
        <dbReference type="ARBA" id="ARBA00022840"/>
    </source>
</evidence>
<dbReference type="FunFam" id="3.40.50.261:FF:000001">
    <property type="entry name" value="Succinate--CoA ligase [ADP-forming] subunit beta"/>
    <property type="match status" value="1"/>
</dbReference>
<evidence type="ECO:0000259" key="5">
    <source>
        <dbReference type="Pfam" id="PF00549"/>
    </source>
</evidence>
<evidence type="ECO:0000313" key="6">
    <source>
        <dbReference type="EMBL" id="CAF4524538.1"/>
    </source>
</evidence>
<dbReference type="GO" id="GO:0005524">
    <property type="term" value="F:ATP binding"/>
    <property type="evidence" value="ECO:0007669"/>
    <property type="project" value="InterPro"/>
</dbReference>
<dbReference type="Pfam" id="PF00549">
    <property type="entry name" value="Ligase_CoA"/>
    <property type="match status" value="1"/>
</dbReference>
<dbReference type="GO" id="GO:0004775">
    <property type="term" value="F:succinate-CoA ligase (ADP-forming) activity"/>
    <property type="evidence" value="ECO:0007669"/>
    <property type="project" value="TreeGrafter"/>
</dbReference>
<evidence type="ECO:0000256" key="4">
    <source>
        <dbReference type="SAM" id="Phobius"/>
    </source>
</evidence>
<dbReference type="PANTHER" id="PTHR11815">
    <property type="entry name" value="SUCCINYL-COA SYNTHETASE BETA CHAIN"/>
    <property type="match status" value="1"/>
</dbReference>
<organism evidence="6 7">
    <name type="scientific">Rotaria socialis</name>
    <dbReference type="NCBI Taxonomy" id="392032"/>
    <lineage>
        <taxon>Eukaryota</taxon>
        <taxon>Metazoa</taxon>
        <taxon>Spiralia</taxon>
        <taxon>Gnathifera</taxon>
        <taxon>Rotifera</taxon>
        <taxon>Eurotatoria</taxon>
        <taxon>Bdelloidea</taxon>
        <taxon>Philodinida</taxon>
        <taxon>Philodinidae</taxon>
        <taxon>Rotaria</taxon>
    </lineage>
</organism>
<dbReference type="GO" id="GO:0006099">
    <property type="term" value="P:tricarboxylic acid cycle"/>
    <property type="evidence" value="ECO:0007669"/>
    <property type="project" value="TreeGrafter"/>
</dbReference>
<dbReference type="Gene3D" id="3.30.1490.20">
    <property type="entry name" value="ATP-grasp fold, A domain"/>
    <property type="match status" value="1"/>
</dbReference>
<evidence type="ECO:0000256" key="1">
    <source>
        <dbReference type="ARBA" id="ARBA00022532"/>
    </source>
</evidence>
<gene>
    <name evidence="6" type="ORF">TOA249_LOCUS5262</name>
</gene>
<keyword evidence="4" id="KW-1133">Transmembrane helix</keyword>
<dbReference type="SUPFAM" id="SSF56059">
    <property type="entry name" value="Glutathione synthetase ATP-binding domain-like"/>
    <property type="match status" value="1"/>
</dbReference>
<accession>A0A820X707</accession>
<evidence type="ECO:0000256" key="2">
    <source>
        <dbReference type="ARBA" id="ARBA00022741"/>
    </source>
</evidence>
<dbReference type="PROSITE" id="PS01217">
    <property type="entry name" value="SUCCINYL_COA_LIG_3"/>
    <property type="match status" value="1"/>
</dbReference>
<dbReference type="GO" id="GO:0042709">
    <property type="term" value="C:succinate-CoA ligase complex"/>
    <property type="evidence" value="ECO:0007669"/>
    <property type="project" value="TreeGrafter"/>
</dbReference>
<evidence type="ECO:0000313" key="7">
    <source>
        <dbReference type="Proteomes" id="UP000663838"/>
    </source>
</evidence>
<comment type="caution">
    <text evidence="6">The sequence shown here is derived from an EMBL/GenBank/DDBJ whole genome shotgun (WGS) entry which is preliminary data.</text>
</comment>
<dbReference type="GO" id="GO:0005739">
    <property type="term" value="C:mitochondrion"/>
    <property type="evidence" value="ECO:0007669"/>
    <property type="project" value="TreeGrafter"/>
</dbReference>
<keyword evidence="2" id="KW-0547">Nucleotide-binding</keyword>
<keyword evidence="4" id="KW-0472">Membrane</keyword>
<dbReference type="GO" id="GO:0006104">
    <property type="term" value="P:succinyl-CoA metabolic process"/>
    <property type="evidence" value="ECO:0007669"/>
    <property type="project" value="TreeGrafter"/>
</dbReference>
<keyword evidence="1" id="KW-0816">Tricarboxylic acid cycle</keyword>
<dbReference type="InterPro" id="IPR013815">
    <property type="entry name" value="ATP_grasp_subdomain_1"/>
</dbReference>
<dbReference type="EMBL" id="CAJOBS010000210">
    <property type="protein sequence ID" value="CAF4524538.1"/>
    <property type="molecule type" value="Genomic_DNA"/>
</dbReference>
<reference evidence="6" key="1">
    <citation type="submission" date="2021-02" db="EMBL/GenBank/DDBJ databases">
        <authorList>
            <person name="Nowell W R."/>
        </authorList>
    </citation>
    <scope>NUCLEOTIDE SEQUENCE</scope>
</reference>
<dbReference type="InterPro" id="IPR005811">
    <property type="entry name" value="SUCC_ACL_C"/>
</dbReference>
<dbReference type="SUPFAM" id="SSF52210">
    <property type="entry name" value="Succinyl-CoA synthetase domains"/>
    <property type="match status" value="1"/>
</dbReference>
<protein>
    <recommendedName>
        <fullName evidence="5">ATP-citrate synthase/succinyl-CoA ligase C-terminal domain-containing protein</fullName>
    </recommendedName>
</protein>
<dbReference type="InterPro" id="IPR016102">
    <property type="entry name" value="Succinyl-CoA_synth-like"/>
</dbReference>
<dbReference type="InterPro" id="IPR017866">
    <property type="entry name" value="Succ-CoA_synthase_bsu_CS"/>
</dbReference>
<dbReference type="PANTHER" id="PTHR11815:SF1">
    <property type="entry name" value="SUCCINATE--COA LIGASE [ADP-FORMING] SUBUNIT BETA, MITOCHONDRIAL"/>
    <property type="match status" value="1"/>
</dbReference>
<keyword evidence="4" id="KW-0812">Transmembrane</keyword>
<dbReference type="AlphaFoldDB" id="A0A820X707"/>
<feature type="transmembrane region" description="Helical" evidence="4">
    <location>
        <begin position="273"/>
        <end position="291"/>
    </location>
</feature>
<dbReference type="Proteomes" id="UP000663838">
    <property type="component" value="Unassembled WGS sequence"/>
</dbReference>
<sequence>MFLWDYFKEVGIRVAESVDQAYQIAPSHELSNDLVVKAQILAGGRGKGSFGSGLKGMDCRINVDDSLEFRQHAVFDLKDNVQSDWRDAKAQESNQNYIGLDGEIGCLVNGAGLAMATMDIIKLHGGSPANFLDVAGGTSAAQVEDAFELITADPRVQAIFVNIFGGIMRCDTIAHGFVAAAKELRLTIPVVVRLQGTRIDDAKAILVNSQFKILACDDLDDGARLVVKLAQIVSLARLAAIAVPFELPIKFIFKAIIFLILMDKKNQRISRYFSPYLIFMFIFFCNCISIRKAHIPSYLSGNILNIKSANNNNNNNNNNKEQK</sequence>
<proteinExistence type="predicted"/>